<dbReference type="AlphaFoldDB" id="A0A0J1D4Z5"/>
<reference evidence="2 3" key="1">
    <citation type="journal article" date="2015" name="Genome Announc.">
        <title>Draft Genome Sequence of Burkholderia sp. Strain PML1(12), an Ectomycorrhizosphere-Inhabiting Bacterium with Effective Mineral-Weathering Ability.</title>
        <authorList>
            <person name="Uroz S."/>
            <person name="Oger P."/>
        </authorList>
    </citation>
    <scope>NUCLEOTIDE SEQUENCE [LARGE SCALE GENOMIC DNA]</scope>
    <source>
        <strain evidence="3">PML1(12)</strain>
    </source>
</reference>
<evidence type="ECO:0000313" key="3">
    <source>
        <dbReference type="Proteomes" id="UP000035963"/>
    </source>
</evidence>
<dbReference type="RefSeq" id="WP_047845039.1">
    <property type="nucleotide sequence ID" value="NZ_AEJF01000016.1"/>
</dbReference>
<sequence>MKIAIVSTYKIDCGIARFAQILERDLSEYAEVTVFPLNRYELKEEFGGTRESANKAVARIVESLQGFDAVSIQHEYSLFASNFPDSIARLKKIAAANPNTCITFHTVLNRAGRPQKNSLTLGTLVRPRSTFRSFISTRRKNSVLKLEIELFDFVKKANIKTVVHTATTQVLLERLFSLSQVSSHPLCYTRVEDRERYSNDVSRSALRLKYNIRDPVVTVGVFGYFGAYKGFDYAIECLARLPKQYHLLIFAGLHPASIKESDTSEIDKLRSLAKKLKVQDRVSFMGAVDDDDLYRAIAGVDYCWLPYREVGQEASAICSEVAELARRMIISRTFAFSDYIKFGKRQHYELFEISNIEELKLKTVLYDTLHNTESESELIQFAEEQARFYMNVLKTTVSV</sequence>
<evidence type="ECO:0000259" key="1">
    <source>
        <dbReference type="Pfam" id="PF00534"/>
    </source>
</evidence>
<dbReference type="GO" id="GO:0016757">
    <property type="term" value="F:glycosyltransferase activity"/>
    <property type="evidence" value="ECO:0007669"/>
    <property type="project" value="InterPro"/>
</dbReference>
<dbReference type="PATRIC" id="fig|908627.4.peg.565"/>
<dbReference type="SUPFAM" id="SSF53756">
    <property type="entry name" value="UDP-Glycosyltransferase/glycogen phosphorylase"/>
    <property type="match status" value="1"/>
</dbReference>
<protein>
    <recommendedName>
        <fullName evidence="1">Glycosyl transferase family 1 domain-containing protein</fullName>
    </recommendedName>
</protein>
<name>A0A0J1D4Z5_9BURK</name>
<gene>
    <name evidence="2" type="ORF">EOS_02535</name>
</gene>
<dbReference type="InterPro" id="IPR001296">
    <property type="entry name" value="Glyco_trans_1"/>
</dbReference>
<dbReference type="OrthoDB" id="9119476at2"/>
<evidence type="ECO:0000313" key="2">
    <source>
        <dbReference type="EMBL" id="KLU27755.1"/>
    </source>
</evidence>
<dbReference type="EMBL" id="AEJF01000016">
    <property type="protein sequence ID" value="KLU27755.1"/>
    <property type="molecule type" value="Genomic_DNA"/>
</dbReference>
<dbReference type="Gene3D" id="3.40.50.2000">
    <property type="entry name" value="Glycogen Phosphorylase B"/>
    <property type="match status" value="1"/>
</dbReference>
<feature type="domain" description="Glycosyl transferase family 1" evidence="1">
    <location>
        <begin position="209"/>
        <end position="308"/>
    </location>
</feature>
<proteinExistence type="predicted"/>
<keyword evidence="3" id="KW-1185">Reference proteome</keyword>
<organism evidence="2 3">
    <name type="scientific">Caballeronia mineralivorans PML1(12)</name>
    <dbReference type="NCBI Taxonomy" id="908627"/>
    <lineage>
        <taxon>Bacteria</taxon>
        <taxon>Pseudomonadati</taxon>
        <taxon>Pseudomonadota</taxon>
        <taxon>Betaproteobacteria</taxon>
        <taxon>Burkholderiales</taxon>
        <taxon>Burkholderiaceae</taxon>
        <taxon>Caballeronia</taxon>
    </lineage>
</organism>
<dbReference type="Proteomes" id="UP000035963">
    <property type="component" value="Unassembled WGS sequence"/>
</dbReference>
<accession>A0A0J1D4Z5</accession>
<comment type="caution">
    <text evidence="2">The sequence shown here is derived from an EMBL/GenBank/DDBJ whole genome shotgun (WGS) entry which is preliminary data.</text>
</comment>
<dbReference type="Pfam" id="PF00534">
    <property type="entry name" value="Glycos_transf_1"/>
    <property type="match status" value="1"/>
</dbReference>